<dbReference type="InterPro" id="IPR001119">
    <property type="entry name" value="SLH_dom"/>
</dbReference>
<sequence length="350" mass="39429">MKKYFFLFIICFLMWSGLAAGAAAAEFKDIDSKHPFYDEMIYLKNEGIISGFTDGTFRPDERVTRANVAVMLGKALKLNGAKKPTPFKDVPSSHQASGYISSAVDAGIISGYSDGTFRPNEIVYRGQMAIFLARAFHLEVEAVVPFTDISSAMASYPYIKRLIAANLTAGYGDNTFRPNQKVTRAQFSAFLARGLNPAFKVEFPVQLSYQRNTSKVYHYEADFVGPHYYRLSDRKYEGWYLWDVYEGNVYSYSFLENENIQGYYIGYPDSEFHQLISYPIMLGKTWDGYGEMPDYYSITGTDLTVTTPAGTFHHVVAVSFEQVTEYFAPGAGTIKITQNGKTVSQLVRIE</sequence>
<evidence type="ECO:0000313" key="4">
    <source>
        <dbReference type="EMBL" id="MBB6446058.1"/>
    </source>
</evidence>
<accession>A0A7X0HSK9</accession>
<feature type="domain" description="SLH" evidence="3">
    <location>
        <begin position="147"/>
        <end position="205"/>
    </location>
</feature>
<evidence type="ECO:0000256" key="2">
    <source>
        <dbReference type="SAM" id="SignalP"/>
    </source>
</evidence>
<keyword evidence="1 2" id="KW-0732">Signal</keyword>
<keyword evidence="5" id="KW-1185">Reference proteome</keyword>
<dbReference type="AlphaFoldDB" id="A0A7X0HSK9"/>
<evidence type="ECO:0000259" key="3">
    <source>
        <dbReference type="PROSITE" id="PS51272"/>
    </source>
</evidence>
<feature type="chain" id="PRO_5039534498" description="SLH domain-containing protein" evidence="2">
    <location>
        <begin position="20"/>
        <end position="350"/>
    </location>
</feature>
<dbReference type="RefSeq" id="WP_184526716.1">
    <property type="nucleotide sequence ID" value="NZ_JACHGK010000009.1"/>
</dbReference>
<dbReference type="Proteomes" id="UP000531594">
    <property type="component" value="Unassembled WGS sequence"/>
</dbReference>
<name>A0A7X0HSK9_9BACI</name>
<dbReference type="InterPro" id="IPR051465">
    <property type="entry name" value="Cell_Envelope_Struct_Comp"/>
</dbReference>
<gene>
    <name evidence="4" type="ORF">HNR53_002708</name>
</gene>
<protein>
    <recommendedName>
        <fullName evidence="3">SLH domain-containing protein</fullName>
    </recommendedName>
</protein>
<feature type="domain" description="SLH" evidence="3">
    <location>
        <begin position="23"/>
        <end position="82"/>
    </location>
</feature>
<organism evidence="4 5">
    <name type="scientific">Bacillus benzoevorans</name>
    <dbReference type="NCBI Taxonomy" id="1456"/>
    <lineage>
        <taxon>Bacteria</taxon>
        <taxon>Bacillati</taxon>
        <taxon>Bacillota</taxon>
        <taxon>Bacilli</taxon>
        <taxon>Bacillales</taxon>
        <taxon>Bacillaceae</taxon>
        <taxon>Bacillus</taxon>
    </lineage>
</organism>
<evidence type="ECO:0000256" key="1">
    <source>
        <dbReference type="ARBA" id="ARBA00022729"/>
    </source>
</evidence>
<comment type="caution">
    <text evidence="4">The sequence shown here is derived from an EMBL/GenBank/DDBJ whole genome shotgun (WGS) entry which is preliminary data.</text>
</comment>
<dbReference type="Pfam" id="PF00395">
    <property type="entry name" value="SLH"/>
    <property type="match status" value="3"/>
</dbReference>
<proteinExistence type="predicted"/>
<reference evidence="4 5" key="1">
    <citation type="submission" date="2020-08" db="EMBL/GenBank/DDBJ databases">
        <title>Genomic Encyclopedia of Type Strains, Phase IV (KMG-IV): sequencing the most valuable type-strain genomes for metagenomic binning, comparative biology and taxonomic classification.</title>
        <authorList>
            <person name="Goeker M."/>
        </authorList>
    </citation>
    <scope>NUCLEOTIDE SEQUENCE [LARGE SCALE GENOMIC DNA]</scope>
    <source>
        <strain evidence="4 5">DSM 5391</strain>
    </source>
</reference>
<feature type="domain" description="SLH" evidence="3">
    <location>
        <begin position="83"/>
        <end position="146"/>
    </location>
</feature>
<dbReference type="PANTHER" id="PTHR43308">
    <property type="entry name" value="OUTER MEMBRANE PROTEIN ALPHA-RELATED"/>
    <property type="match status" value="1"/>
</dbReference>
<evidence type="ECO:0000313" key="5">
    <source>
        <dbReference type="Proteomes" id="UP000531594"/>
    </source>
</evidence>
<dbReference type="PROSITE" id="PS51272">
    <property type="entry name" value="SLH"/>
    <property type="match status" value="3"/>
</dbReference>
<dbReference type="PANTHER" id="PTHR43308:SF5">
    <property type="entry name" value="S-LAYER PROTEIN _ PEPTIDOGLYCAN ENDO-BETA-N-ACETYLGLUCOSAMINIDASE"/>
    <property type="match status" value="1"/>
</dbReference>
<dbReference type="EMBL" id="JACHGK010000009">
    <property type="protein sequence ID" value="MBB6446058.1"/>
    <property type="molecule type" value="Genomic_DNA"/>
</dbReference>
<feature type="signal peptide" evidence="2">
    <location>
        <begin position="1"/>
        <end position="19"/>
    </location>
</feature>